<dbReference type="PANTHER" id="PTHR47186:SF3">
    <property type="entry name" value="OS09G0267800 PROTEIN"/>
    <property type="match status" value="1"/>
</dbReference>
<dbReference type="PANTHER" id="PTHR47186">
    <property type="entry name" value="LEUCINE-RICH REPEAT-CONTAINING PROTEIN 57"/>
    <property type="match status" value="1"/>
</dbReference>
<dbReference type="AlphaFoldDB" id="A0A7J7LB65"/>
<protein>
    <recommendedName>
        <fullName evidence="1">R13L1/DRL21-like LRR repeat region domain-containing protein</fullName>
    </recommendedName>
</protein>
<accession>A0A7J7LB65</accession>
<evidence type="ECO:0000313" key="3">
    <source>
        <dbReference type="Proteomes" id="UP000541444"/>
    </source>
</evidence>
<dbReference type="InterPro" id="IPR032675">
    <property type="entry name" value="LRR_dom_sf"/>
</dbReference>
<gene>
    <name evidence="2" type="ORF">GIB67_012262</name>
</gene>
<dbReference type="Gene3D" id="3.80.10.10">
    <property type="entry name" value="Ribonuclease Inhibitor"/>
    <property type="match status" value="1"/>
</dbReference>
<evidence type="ECO:0000313" key="2">
    <source>
        <dbReference type="EMBL" id="KAF6139789.1"/>
    </source>
</evidence>
<dbReference type="InterPro" id="IPR056789">
    <property type="entry name" value="LRR_R13L1-DRL21"/>
</dbReference>
<organism evidence="2 3">
    <name type="scientific">Kingdonia uniflora</name>
    <dbReference type="NCBI Taxonomy" id="39325"/>
    <lineage>
        <taxon>Eukaryota</taxon>
        <taxon>Viridiplantae</taxon>
        <taxon>Streptophyta</taxon>
        <taxon>Embryophyta</taxon>
        <taxon>Tracheophyta</taxon>
        <taxon>Spermatophyta</taxon>
        <taxon>Magnoliopsida</taxon>
        <taxon>Ranunculales</taxon>
        <taxon>Circaeasteraceae</taxon>
        <taxon>Kingdonia</taxon>
    </lineage>
</organism>
<dbReference type="SUPFAM" id="SSF52058">
    <property type="entry name" value="L domain-like"/>
    <property type="match status" value="1"/>
</dbReference>
<proteinExistence type="predicted"/>
<comment type="caution">
    <text evidence="2">The sequence shown here is derived from an EMBL/GenBank/DDBJ whole genome shotgun (WGS) entry which is preliminary data.</text>
</comment>
<keyword evidence="3" id="KW-1185">Reference proteome</keyword>
<feature type="domain" description="R13L1/DRL21-like LRR repeat region" evidence="1">
    <location>
        <begin position="52"/>
        <end position="147"/>
    </location>
</feature>
<reference evidence="2 3" key="1">
    <citation type="journal article" date="2020" name="IScience">
        <title>Genome Sequencing of the Endangered Kingdonia uniflora (Circaeasteraceae, Ranunculales) Reveals Potential Mechanisms of Evolutionary Specialization.</title>
        <authorList>
            <person name="Sun Y."/>
            <person name="Deng T."/>
            <person name="Zhang A."/>
            <person name="Moore M.J."/>
            <person name="Landis J.B."/>
            <person name="Lin N."/>
            <person name="Zhang H."/>
            <person name="Zhang X."/>
            <person name="Huang J."/>
            <person name="Zhang X."/>
            <person name="Sun H."/>
            <person name="Wang H."/>
        </authorList>
    </citation>
    <scope>NUCLEOTIDE SEQUENCE [LARGE SCALE GENOMIC DNA]</scope>
    <source>
        <strain evidence="2">TB1705</strain>
        <tissue evidence="2">Leaf</tissue>
    </source>
</reference>
<dbReference type="OrthoDB" id="1741451at2759"/>
<sequence>LPNGIGNLVNLRQLEFEGCSRLECFPRGIGKLKDLETLTKFVVSGEGSDIGELKDLNNLRDLTLIFNDDDDDEAVKSAFELLEPHSNLEKLEIDYYNGFKFPSWMEFPNWEGRSIMLRRLTIRSCKNLKVLPALARLEFLECLELACFNFGSKDISEKMIKDWAVMTSVS</sequence>
<feature type="non-terminal residue" evidence="2">
    <location>
        <position position="1"/>
    </location>
</feature>
<dbReference type="EMBL" id="JACGCM010002437">
    <property type="protein sequence ID" value="KAF6139789.1"/>
    <property type="molecule type" value="Genomic_DNA"/>
</dbReference>
<name>A0A7J7LB65_9MAGN</name>
<evidence type="ECO:0000259" key="1">
    <source>
        <dbReference type="Pfam" id="PF25019"/>
    </source>
</evidence>
<dbReference type="Proteomes" id="UP000541444">
    <property type="component" value="Unassembled WGS sequence"/>
</dbReference>
<dbReference type="Pfam" id="PF25019">
    <property type="entry name" value="LRR_R13L1-DRL21"/>
    <property type="match status" value="1"/>
</dbReference>